<evidence type="ECO:0000313" key="2">
    <source>
        <dbReference type="Proteomes" id="UP000623129"/>
    </source>
</evidence>
<accession>A0A833R5V2</accession>
<dbReference type="InterPro" id="IPR032675">
    <property type="entry name" value="LRR_dom_sf"/>
</dbReference>
<sequence>MEEERRWEEINTDCLVNIFRRLGLEDLTLAVPFVCQSWYRATLDPTCWRVLKFRRLDFMPWSNLSKEFSNRYGLNGRFSFSCFLKLCVARSHGEAIEVEFPLLFGASIHDLTFISHRCPKLRKATLPILQSEDEPHLPEIIGRWHELEQLEMECKPSSFQELVNNLNPKLNSLKMFGSFKNDDVSVIVNKLPKLKCLCLSKSYMQKDELLSILNGCNSLEELVVRDCVGFEVNEEVLKRVMHSGIKVFEHEGSNLVNEDGYDTDECDPLYVHAL</sequence>
<dbReference type="SUPFAM" id="SSF81383">
    <property type="entry name" value="F-box domain"/>
    <property type="match status" value="1"/>
</dbReference>
<dbReference type="OrthoDB" id="1929062at2759"/>
<dbReference type="InterPro" id="IPR036047">
    <property type="entry name" value="F-box-like_dom_sf"/>
</dbReference>
<gene>
    <name evidence="1" type="ORF">FCM35_KLT01382</name>
</gene>
<protein>
    <submittedName>
        <fullName evidence="1">F-box/LRR-repeat protein</fullName>
    </submittedName>
</protein>
<dbReference type="Gene3D" id="3.80.10.10">
    <property type="entry name" value="Ribonuclease Inhibitor"/>
    <property type="match status" value="1"/>
</dbReference>
<dbReference type="SUPFAM" id="SSF52047">
    <property type="entry name" value="RNI-like"/>
    <property type="match status" value="1"/>
</dbReference>
<name>A0A833R5V2_9POAL</name>
<keyword evidence="2" id="KW-1185">Reference proteome</keyword>
<evidence type="ECO:0000313" key="1">
    <source>
        <dbReference type="EMBL" id="KAF3333691.1"/>
    </source>
</evidence>
<dbReference type="EMBL" id="SWLB01000010">
    <property type="protein sequence ID" value="KAF3333691.1"/>
    <property type="molecule type" value="Genomic_DNA"/>
</dbReference>
<dbReference type="AlphaFoldDB" id="A0A833R5V2"/>
<dbReference type="PANTHER" id="PTHR38926">
    <property type="entry name" value="F-BOX DOMAIN CONTAINING PROTEIN, EXPRESSED"/>
    <property type="match status" value="1"/>
</dbReference>
<dbReference type="Gene3D" id="1.20.1280.50">
    <property type="match status" value="1"/>
</dbReference>
<dbReference type="Proteomes" id="UP000623129">
    <property type="component" value="Unassembled WGS sequence"/>
</dbReference>
<dbReference type="PANTHER" id="PTHR38926:SF5">
    <property type="entry name" value="F-BOX AND LEUCINE-RICH REPEAT PROTEIN 6"/>
    <property type="match status" value="1"/>
</dbReference>
<proteinExistence type="predicted"/>
<organism evidence="1 2">
    <name type="scientific">Carex littledalei</name>
    <dbReference type="NCBI Taxonomy" id="544730"/>
    <lineage>
        <taxon>Eukaryota</taxon>
        <taxon>Viridiplantae</taxon>
        <taxon>Streptophyta</taxon>
        <taxon>Embryophyta</taxon>
        <taxon>Tracheophyta</taxon>
        <taxon>Spermatophyta</taxon>
        <taxon>Magnoliopsida</taxon>
        <taxon>Liliopsida</taxon>
        <taxon>Poales</taxon>
        <taxon>Cyperaceae</taxon>
        <taxon>Cyperoideae</taxon>
        <taxon>Cariceae</taxon>
        <taxon>Carex</taxon>
        <taxon>Carex subgen. Euthyceras</taxon>
    </lineage>
</organism>
<comment type="caution">
    <text evidence="1">The sequence shown here is derived from an EMBL/GenBank/DDBJ whole genome shotgun (WGS) entry which is preliminary data.</text>
</comment>
<reference evidence="1" key="1">
    <citation type="submission" date="2020-01" db="EMBL/GenBank/DDBJ databases">
        <title>Genome sequence of Kobresia littledalei, the first chromosome-level genome in the family Cyperaceae.</title>
        <authorList>
            <person name="Qu G."/>
        </authorList>
    </citation>
    <scope>NUCLEOTIDE SEQUENCE</scope>
    <source>
        <strain evidence="1">C.B.Clarke</strain>
        <tissue evidence="1">Leaf</tissue>
    </source>
</reference>